<dbReference type="PROSITE" id="PS51755">
    <property type="entry name" value="OMPR_PHOB"/>
    <property type="match status" value="1"/>
</dbReference>
<dbReference type="PANTHER" id="PTHR48111">
    <property type="entry name" value="REGULATOR OF RPOS"/>
    <property type="match status" value="1"/>
</dbReference>
<accession>A0A7W3IGN3</accession>
<dbReference type="EMBL" id="JACGXS010000001">
    <property type="protein sequence ID" value="MBA8681158.1"/>
    <property type="molecule type" value="Genomic_DNA"/>
</dbReference>
<dbReference type="InterPro" id="IPR016032">
    <property type="entry name" value="Sig_transdc_resp-reg_C-effctor"/>
</dbReference>
<evidence type="ECO:0000256" key="2">
    <source>
        <dbReference type="PROSITE-ProRule" id="PRU00169"/>
    </source>
</evidence>
<evidence type="ECO:0000259" key="4">
    <source>
        <dbReference type="PROSITE" id="PS50110"/>
    </source>
</evidence>
<dbReference type="InterPro" id="IPR011006">
    <property type="entry name" value="CheY-like_superfamily"/>
</dbReference>
<dbReference type="InterPro" id="IPR001789">
    <property type="entry name" value="Sig_transdc_resp-reg_receiver"/>
</dbReference>
<comment type="caution">
    <text evidence="6">The sequence shown here is derived from an EMBL/GenBank/DDBJ whole genome shotgun (WGS) entry which is preliminary data.</text>
</comment>
<dbReference type="GO" id="GO:0032993">
    <property type="term" value="C:protein-DNA complex"/>
    <property type="evidence" value="ECO:0007669"/>
    <property type="project" value="TreeGrafter"/>
</dbReference>
<dbReference type="InterPro" id="IPR036388">
    <property type="entry name" value="WH-like_DNA-bd_sf"/>
</dbReference>
<dbReference type="SUPFAM" id="SSF46894">
    <property type="entry name" value="C-terminal effector domain of the bipartite response regulators"/>
    <property type="match status" value="1"/>
</dbReference>
<dbReference type="InterPro" id="IPR001867">
    <property type="entry name" value="OmpR/PhoB-type_DNA-bd"/>
</dbReference>
<keyword evidence="2" id="KW-0597">Phosphoprotein</keyword>
<dbReference type="CDD" id="cd00383">
    <property type="entry name" value="trans_reg_C"/>
    <property type="match status" value="1"/>
</dbReference>
<dbReference type="AlphaFoldDB" id="A0A7W3IGN3"/>
<evidence type="ECO:0000256" key="3">
    <source>
        <dbReference type="PROSITE-ProRule" id="PRU01091"/>
    </source>
</evidence>
<dbReference type="Gene3D" id="1.10.10.10">
    <property type="entry name" value="Winged helix-like DNA-binding domain superfamily/Winged helix DNA-binding domain"/>
    <property type="match status" value="1"/>
</dbReference>
<dbReference type="GO" id="GO:0006355">
    <property type="term" value="P:regulation of DNA-templated transcription"/>
    <property type="evidence" value="ECO:0007669"/>
    <property type="project" value="InterPro"/>
</dbReference>
<evidence type="ECO:0000259" key="5">
    <source>
        <dbReference type="PROSITE" id="PS51755"/>
    </source>
</evidence>
<dbReference type="SMART" id="SM00448">
    <property type="entry name" value="REC"/>
    <property type="match status" value="1"/>
</dbReference>
<protein>
    <submittedName>
        <fullName evidence="6">Response regulator transcription factor</fullName>
    </submittedName>
</protein>
<feature type="domain" description="OmpR/PhoB-type" evidence="5">
    <location>
        <begin position="133"/>
        <end position="231"/>
    </location>
</feature>
<proteinExistence type="predicted"/>
<evidence type="ECO:0000313" key="7">
    <source>
        <dbReference type="Proteomes" id="UP000547058"/>
    </source>
</evidence>
<evidence type="ECO:0000313" key="6">
    <source>
        <dbReference type="EMBL" id="MBA8681158.1"/>
    </source>
</evidence>
<dbReference type="Pfam" id="PF00486">
    <property type="entry name" value="Trans_reg_C"/>
    <property type="match status" value="1"/>
</dbReference>
<gene>
    <name evidence="6" type="ORF">H4O11_04995</name>
</gene>
<dbReference type="GO" id="GO:0005829">
    <property type="term" value="C:cytosol"/>
    <property type="evidence" value="ECO:0007669"/>
    <property type="project" value="TreeGrafter"/>
</dbReference>
<evidence type="ECO:0000256" key="1">
    <source>
        <dbReference type="ARBA" id="ARBA00023125"/>
    </source>
</evidence>
<sequence length="238" mass="25642">MTESTRQLHGRIALVEDHVRLSVLVKRGLAGIGIAADVFPTLASAWHAVGDQPYAVVVVDRGLPDGDGLELVRWMRAAGNTTPCLMLTARDALHDRVDGLDAGADDYLAKPFAIEELAARVRALMRRPAELRDPRLAHDDLSLRPEDGRLCRGDESVSLAPAELQIMICLLRAAGQAVRRGTLEAAAWGMGDAVTPNALDVALHRLRRKLAAIESRQALVNLRAHGYALRAGDAPAPP</sequence>
<dbReference type="Pfam" id="PF00072">
    <property type="entry name" value="Response_reg"/>
    <property type="match status" value="1"/>
</dbReference>
<keyword evidence="7" id="KW-1185">Reference proteome</keyword>
<dbReference type="RefSeq" id="WP_182338236.1">
    <property type="nucleotide sequence ID" value="NZ_JACGXS010000001.1"/>
</dbReference>
<feature type="domain" description="Response regulatory" evidence="4">
    <location>
        <begin position="11"/>
        <end position="125"/>
    </location>
</feature>
<reference evidence="6 7" key="1">
    <citation type="submission" date="2020-08" db="EMBL/GenBank/DDBJ databases">
        <title>Stenotrophomonas tumulicola JCM 30961.</title>
        <authorList>
            <person name="Deng Y."/>
        </authorList>
    </citation>
    <scope>NUCLEOTIDE SEQUENCE [LARGE SCALE GENOMIC DNA]</scope>
    <source>
        <strain evidence="6 7">JCM 30961</strain>
    </source>
</reference>
<name>A0A7W3IGN3_9GAMM</name>
<feature type="DNA-binding region" description="OmpR/PhoB-type" evidence="3">
    <location>
        <begin position="133"/>
        <end position="231"/>
    </location>
</feature>
<dbReference type="PROSITE" id="PS50110">
    <property type="entry name" value="RESPONSE_REGULATORY"/>
    <property type="match status" value="1"/>
</dbReference>
<dbReference type="GO" id="GO:0000976">
    <property type="term" value="F:transcription cis-regulatory region binding"/>
    <property type="evidence" value="ECO:0007669"/>
    <property type="project" value="TreeGrafter"/>
</dbReference>
<dbReference type="Gene3D" id="6.10.250.690">
    <property type="match status" value="1"/>
</dbReference>
<dbReference type="InterPro" id="IPR039420">
    <property type="entry name" value="WalR-like"/>
</dbReference>
<organism evidence="6 7">
    <name type="scientific">Stenotrophomonas tumulicola</name>
    <dbReference type="NCBI Taxonomy" id="1685415"/>
    <lineage>
        <taxon>Bacteria</taxon>
        <taxon>Pseudomonadati</taxon>
        <taxon>Pseudomonadota</taxon>
        <taxon>Gammaproteobacteria</taxon>
        <taxon>Lysobacterales</taxon>
        <taxon>Lysobacteraceae</taxon>
        <taxon>Stenotrophomonas</taxon>
    </lineage>
</organism>
<keyword evidence="1 3" id="KW-0238">DNA-binding</keyword>
<dbReference type="PANTHER" id="PTHR48111:SF36">
    <property type="entry name" value="TRANSCRIPTIONAL REGULATORY PROTEIN CUTR"/>
    <property type="match status" value="1"/>
</dbReference>
<dbReference type="Proteomes" id="UP000547058">
    <property type="component" value="Unassembled WGS sequence"/>
</dbReference>
<dbReference type="GO" id="GO:0000156">
    <property type="term" value="F:phosphorelay response regulator activity"/>
    <property type="evidence" value="ECO:0007669"/>
    <property type="project" value="TreeGrafter"/>
</dbReference>
<dbReference type="SUPFAM" id="SSF52172">
    <property type="entry name" value="CheY-like"/>
    <property type="match status" value="1"/>
</dbReference>
<feature type="modified residue" description="4-aspartylphosphate" evidence="2">
    <location>
        <position position="60"/>
    </location>
</feature>
<dbReference type="SMART" id="SM00862">
    <property type="entry name" value="Trans_reg_C"/>
    <property type="match status" value="1"/>
</dbReference>
<dbReference type="Gene3D" id="3.40.50.2300">
    <property type="match status" value="1"/>
</dbReference>